<name>A0A2H0KA43_9BACT</name>
<accession>A0A2H0KA43</accession>
<sequence>MCLTHLFFSQTQTGSRVDARLCSFVFVDNQISITMRKKPRNLVTLGKVGKVYTTQTGNKMAGVAESCKGVTAWRQVSPTRREQVHYGIIPPHQ</sequence>
<dbReference type="EMBL" id="PCVG01000079">
    <property type="protein sequence ID" value="PIQ68128.1"/>
    <property type="molecule type" value="Genomic_DNA"/>
</dbReference>
<protein>
    <submittedName>
        <fullName evidence="1">Uncharacterized protein</fullName>
    </submittedName>
</protein>
<proteinExistence type="predicted"/>
<evidence type="ECO:0000313" key="2">
    <source>
        <dbReference type="Proteomes" id="UP000229342"/>
    </source>
</evidence>
<comment type="caution">
    <text evidence="1">The sequence shown here is derived from an EMBL/GenBank/DDBJ whole genome shotgun (WGS) entry which is preliminary data.</text>
</comment>
<reference evidence="1 2" key="1">
    <citation type="submission" date="2017-09" db="EMBL/GenBank/DDBJ databases">
        <title>Depth-based differentiation of microbial function through sediment-hosted aquifers and enrichment of novel symbionts in the deep terrestrial subsurface.</title>
        <authorList>
            <person name="Probst A.J."/>
            <person name="Ladd B."/>
            <person name="Jarett J.K."/>
            <person name="Geller-Mcgrath D.E."/>
            <person name="Sieber C.M."/>
            <person name="Emerson J.B."/>
            <person name="Anantharaman K."/>
            <person name="Thomas B.C."/>
            <person name="Malmstrom R."/>
            <person name="Stieglmeier M."/>
            <person name="Klingl A."/>
            <person name="Woyke T."/>
            <person name="Ryan C.M."/>
            <person name="Banfield J.F."/>
        </authorList>
    </citation>
    <scope>NUCLEOTIDE SEQUENCE [LARGE SCALE GENOMIC DNA]</scope>
    <source>
        <strain evidence="1">CG11_big_fil_rev_8_21_14_0_20_46_11</strain>
    </source>
</reference>
<dbReference type="Proteomes" id="UP000229342">
    <property type="component" value="Unassembled WGS sequence"/>
</dbReference>
<organism evidence="1 2">
    <name type="scientific">Candidatus Taylorbacteria bacterium CG11_big_fil_rev_8_21_14_0_20_46_11</name>
    <dbReference type="NCBI Taxonomy" id="1975025"/>
    <lineage>
        <taxon>Bacteria</taxon>
        <taxon>Candidatus Tayloriibacteriota</taxon>
    </lineage>
</organism>
<evidence type="ECO:0000313" key="1">
    <source>
        <dbReference type="EMBL" id="PIQ68128.1"/>
    </source>
</evidence>
<gene>
    <name evidence="1" type="ORF">COV91_05845</name>
</gene>
<dbReference type="AlphaFoldDB" id="A0A2H0KA43"/>